<accession>A0ACC2RUZ3</accession>
<evidence type="ECO:0000313" key="1">
    <source>
        <dbReference type="EMBL" id="KAJ9053910.1"/>
    </source>
</evidence>
<organism evidence="1 2">
    <name type="scientific">Entomophthora muscae</name>
    <dbReference type="NCBI Taxonomy" id="34485"/>
    <lineage>
        <taxon>Eukaryota</taxon>
        <taxon>Fungi</taxon>
        <taxon>Fungi incertae sedis</taxon>
        <taxon>Zoopagomycota</taxon>
        <taxon>Entomophthoromycotina</taxon>
        <taxon>Entomophthoromycetes</taxon>
        <taxon>Entomophthorales</taxon>
        <taxon>Entomophthoraceae</taxon>
        <taxon>Entomophthora</taxon>
    </lineage>
</organism>
<sequence length="174" mass="19610">MNYIIFTAVLTAYLEIGGNHPTYAQFCPEPQGTKGIFYNEPTHPNSMNLNLCTPLASSQPTPNLANYVIPAVMLLYLAVSLRQCIILAKAFFQAINLYPIVYALNSFEPPDLPSYVTKVLPSILGYSRSRFEGNNFRSSQLRLLTRFLLVTKSERSCPLNNGKKKRSDLRDLEK</sequence>
<name>A0ACC2RUZ3_9FUNG</name>
<gene>
    <name evidence="1" type="ORF">DSO57_1019689</name>
</gene>
<dbReference type="EMBL" id="QTSX02006479">
    <property type="protein sequence ID" value="KAJ9053910.1"/>
    <property type="molecule type" value="Genomic_DNA"/>
</dbReference>
<reference evidence="1" key="1">
    <citation type="submission" date="2022-04" db="EMBL/GenBank/DDBJ databases">
        <title>Genome of the entomopathogenic fungus Entomophthora muscae.</title>
        <authorList>
            <person name="Elya C."/>
            <person name="Lovett B.R."/>
            <person name="Lee E."/>
            <person name="Macias A.M."/>
            <person name="Hajek A.E."/>
            <person name="De Bivort B.L."/>
            <person name="Kasson M.T."/>
            <person name="De Fine Licht H.H."/>
            <person name="Stajich J.E."/>
        </authorList>
    </citation>
    <scope>NUCLEOTIDE SEQUENCE</scope>
    <source>
        <strain evidence="1">Berkeley</strain>
    </source>
</reference>
<evidence type="ECO:0000313" key="2">
    <source>
        <dbReference type="Proteomes" id="UP001165960"/>
    </source>
</evidence>
<keyword evidence="2" id="KW-1185">Reference proteome</keyword>
<proteinExistence type="predicted"/>
<comment type="caution">
    <text evidence="1">The sequence shown here is derived from an EMBL/GenBank/DDBJ whole genome shotgun (WGS) entry which is preliminary data.</text>
</comment>
<protein>
    <submittedName>
        <fullName evidence="1">Uncharacterized protein</fullName>
    </submittedName>
</protein>
<dbReference type="Proteomes" id="UP001165960">
    <property type="component" value="Unassembled WGS sequence"/>
</dbReference>